<comment type="subcellular location">
    <subcellularLocation>
        <location evidence="1 9">Nucleus</location>
    </subcellularLocation>
</comment>
<organism evidence="13 14">
    <name type="scientific">Heligmosomoides polygyrus</name>
    <name type="common">Parasitic roundworm</name>
    <dbReference type="NCBI Taxonomy" id="6339"/>
    <lineage>
        <taxon>Eukaryota</taxon>
        <taxon>Metazoa</taxon>
        <taxon>Ecdysozoa</taxon>
        <taxon>Nematoda</taxon>
        <taxon>Chromadorea</taxon>
        <taxon>Rhabditida</taxon>
        <taxon>Rhabditina</taxon>
        <taxon>Rhabditomorpha</taxon>
        <taxon>Strongyloidea</taxon>
        <taxon>Heligmosomidae</taxon>
        <taxon>Heligmosomoides</taxon>
    </lineage>
</organism>
<keyword evidence="13" id="KW-1185">Reference proteome</keyword>
<dbReference type="OrthoDB" id="249612at2759"/>
<feature type="compositionally biased region" description="Basic and acidic residues" evidence="10">
    <location>
        <begin position="495"/>
        <end position="509"/>
    </location>
</feature>
<dbReference type="GO" id="GO:0019899">
    <property type="term" value="F:enzyme binding"/>
    <property type="evidence" value="ECO:0007669"/>
    <property type="project" value="UniProtKB-ARBA"/>
</dbReference>
<feature type="domain" description="CCHC-type" evidence="11">
    <location>
        <begin position="116"/>
        <end position="129"/>
    </location>
</feature>
<sequence>MASFRKVVPASLLLRQGGDDMAEKKSRNEYRKEKDLEEERKAGTAPAMVDVETGRDINPHIPQFISQNPWYVPSEGPTLQHQRPHAERQKDMATIDQWYKKGTTGKAATKFRKGACENCGAMGHIKRDCFERPRKLGAARTGDDIAPDDHLQPNLLLGFDAKRDRWNGFDPSSHEQVINEFEHLEETRKAIKAEQIRAGLLDPEKGVGDDDKYAEDADMAGVSVDMDSRTRITVRNLRIREDTAKYLFNLAENSPYYDPKSRSMRENPFANVQGKEKEAARFAGENFIRYTGEVVEANEAQVFAWQARCKGIDVHALAEPTKLEALKKEFNKEKSATDNEQRKALLSKYGGAEYLESTPKELLFAQTEQYVEYSRKGKVLKGSERAHVLSKYEEDVYPMNHTSIFGSYWKDGLWGYRCCHSFVKNSYCIGEEGLKAATESKLPAHLPKVDEPQASTKSEVSVTLPEKEEEAVANASSSSSSSDSSSESSESEDSDKEREMERERERKSSHILDKFLKDAVLSQALPYNLTV</sequence>
<dbReference type="GO" id="GO:0000398">
    <property type="term" value="P:mRNA splicing, via spliceosome"/>
    <property type="evidence" value="ECO:0007669"/>
    <property type="project" value="UniProtKB-UniRule"/>
</dbReference>
<proteinExistence type="inferred from homology"/>
<keyword evidence="8" id="KW-0862">Zinc</keyword>
<dbReference type="SUPFAM" id="SSF57756">
    <property type="entry name" value="Retrovirus zinc finger-like domains"/>
    <property type="match status" value="1"/>
</dbReference>
<accession>A0A3P7YJQ9</accession>
<dbReference type="InterPro" id="IPR021715">
    <property type="entry name" value="Slu7_dom"/>
</dbReference>
<evidence type="ECO:0000313" key="14">
    <source>
        <dbReference type="WBParaSite" id="HPBE_0001135901-mRNA-1"/>
    </source>
</evidence>
<keyword evidence="8" id="KW-0479">Metal-binding</keyword>
<dbReference type="PANTHER" id="PTHR12942">
    <property type="entry name" value="STEP II SPLICING FACTOR SLU7"/>
    <property type="match status" value="1"/>
</dbReference>
<feature type="compositionally biased region" description="Low complexity" evidence="10">
    <location>
        <begin position="472"/>
        <end position="488"/>
    </location>
</feature>
<feature type="region of interest" description="Disordered" evidence="10">
    <location>
        <begin position="445"/>
        <end position="509"/>
    </location>
</feature>
<evidence type="ECO:0000259" key="11">
    <source>
        <dbReference type="PROSITE" id="PS50158"/>
    </source>
</evidence>
<evidence type="ECO:0000256" key="6">
    <source>
        <dbReference type="ARBA" id="ARBA00023187"/>
    </source>
</evidence>
<keyword evidence="7 9" id="KW-0539">Nucleus</keyword>
<dbReference type="Pfam" id="PF11708">
    <property type="entry name" value="Slu7"/>
    <property type="match status" value="1"/>
</dbReference>
<dbReference type="Pfam" id="PF00098">
    <property type="entry name" value="zf-CCHC"/>
    <property type="match status" value="1"/>
</dbReference>
<reference evidence="14" key="2">
    <citation type="submission" date="2019-09" db="UniProtKB">
        <authorList>
            <consortium name="WormBaseParasite"/>
        </authorList>
    </citation>
    <scope>IDENTIFICATION</scope>
</reference>
<evidence type="ECO:0000256" key="1">
    <source>
        <dbReference type="ARBA" id="ARBA00004123"/>
    </source>
</evidence>
<dbReference type="PROSITE" id="PS50158">
    <property type="entry name" value="ZF_CCHC"/>
    <property type="match status" value="1"/>
</dbReference>
<evidence type="ECO:0000313" key="12">
    <source>
        <dbReference type="EMBL" id="VDO88336.1"/>
    </source>
</evidence>
<dbReference type="GO" id="GO:0005681">
    <property type="term" value="C:spliceosomal complex"/>
    <property type="evidence" value="ECO:0007669"/>
    <property type="project" value="UniProtKB-UniRule"/>
</dbReference>
<dbReference type="InterPro" id="IPR036875">
    <property type="entry name" value="Znf_CCHC_sf"/>
</dbReference>
<dbReference type="InterPro" id="IPR001878">
    <property type="entry name" value="Znf_CCHC"/>
</dbReference>
<feature type="compositionally biased region" description="Basic and acidic residues" evidence="10">
    <location>
        <begin position="18"/>
        <end position="42"/>
    </location>
</feature>
<comment type="subunit">
    <text evidence="9">Associated with the spliceosome.</text>
</comment>
<keyword evidence="8" id="KW-0863">Zinc-finger</keyword>
<evidence type="ECO:0000256" key="5">
    <source>
        <dbReference type="ARBA" id="ARBA00022728"/>
    </source>
</evidence>
<dbReference type="AlphaFoldDB" id="A0A183FTG5"/>
<keyword evidence="5 9" id="KW-0747">Spliceosome</keyword>
<evidence type="ECO:0000313" key="13">
    <source>
        <dbReference type="Proteomes" id="UP000050761"/>
    </source>
</evidence>
<dbReference type="Proteomes" id="UP000050761">
    <property type="component" value="Unassembled WGS sequence"/>
</dbReference>
<feature type="region of interest" description="Disordered" evidence="10">
    <location>
        <begin position="18"/>
        <end position="43"/>
    </location>
</feature>
<keyword evidence="4 9" id="KW-0507">mRNA processing</keyword>
<dbReference type="InterPro" id="IPR039974">
    <property type="entry name" value="Splicing_factor_SLU7"/>
</dbReference>
<dbReference type="GO" id="GO:0008270">
    <property type="term" value="F:zinc ion binding"/>
    <property type="evidence" value="ECO:0007669"/>
    <property type="project" value="UniProtKB-KW"/>
</dbReference>
<protein>
    <recommendedName>
        <fullName evidence="3 9">Pre-mRNA-splicing factor SLU7</fullName>
    </recommendedName>
</protein>
<evidence type="ECO:0000256" key="2">
    <source>
        <dbReference type="ARBA" id="ARBA00007203"/>
    </source>
</evidence>
<comment type="similarity">
    <text evidence="2 9">Belongs to the SLU7 family.</text>
</comment>
<evidence type="ECO:0000256" key="7">
    <source>
        <dbReference type="ARBA" id="ARBA00023242"/>
    </source>
</evidence>
<keyword evidence="6 9" id="KW-0508">mRNA splicing</keyword>
<gene>
    <name evidence="12" type="ORF">HPBE_LOCUS11365</name>
</gene>
<name>A0A183FTG5_HELPZ</name>
<accession>A0A183FTG5</accession>
<reference evidence="12 13" key="1">
    <citation type="submission" date="2018-11" db="EMBL/GenBank/DDBJ databases">
        <authorList>
            <consortium name="Pathogen Informatics"/>
        </authorList>
    </citation>
    <scope>NUCLEOTIDE SEQUENCE [LARGE SCALE GENOMIC DNA]</scope>
</reference>
<dbReference type="GO" id="GO:0030628">
    <property type="term" value="F:pre-mRNA 3'-splice site binding"/>
    <property type="evidence" value="ECO:0007669"/>
    <property type="project" value="UniProtKB-UniRule"/>
</dbReference>
<evidence type="ECO:0000256" key="8">
    <source>
        <dbReference type="PROSITE-ProRule" id="PRU00047"/>
    </source>
</evidence>
<evidence type="ECO:0000256" key="4">
    <source>
        <dbReference type="ARBA" id="ARBA00022664"/>
    </source>
</evidence>
<evidence type="ECO:0000256" key="10">
    <source>
        <dbReference type="SAM" id="MobiDB-lite"/>
    </source>
</evidence>
<dbReference type="EMBL" id="UZAH01027074">
    <property type="protein sequence ID" value="VDO88336.1"/>
    <property type="molecule type" value="Genomic_DNA"/>
</dbReference>
<dbReference type="PANTHER" id="PTHR12942:SF2">
    <property type="entry name" value="PRE-MRNA-SPLICING FACTOR SLU7"/>
    <property type="match status" value="1"/>
</dbReference>
<dbReference type="Gene3D" id="4.10.60.10">
    <property type="entry name" value="Zinc finger, CCHC-type"/>
    <property type="match status" value="1"/>
</dbReference>
<evidence type="ECO:0000256" key="9">
    <source>
        <dbReference type="RuleBase" id="RU367071"/>
    </source>
</evidence>
<dbReference type="GO" id="GO:0005737">
    <property type="term" value="C:cytoplasm"/>
    <property type="evidence" value="ECO:0007669"/>
    <property type="project" value="UniProtKB-ARBA"/>
</dbReference>
<comment type="function">
    <text evidence="9">Involved in pre-mRNA splicing.</text>
</comment>
<evidence type="ECO:0000256" key="3">
    <source>
        <dbReference type="ARBA" id="ARBA00021377"/>
    </source>
</evidence>
<dbReference type="WBParaSite" id="HPBE_0001135901-mRNA-1">
    <property type="protein sequence ID" value="HPBE_0001135901-mRNA-1"/>
    <property type="gene ID" value="HPBE_0001135901"/>
</dbReference>